<evidence type="ECO:0000313" key="2">
    <source>
        <dbReference type="Proteomes" id="UP001489004"/>
    </source>
</evidence>
<keyword evidence="2" id="KW-1185">Reference proteome</keyword>
<protein>
    <submittedName>
        <fullName evidence="1">Uncharacterized protein</fullName>
    </submittedName>
</protein>
<evidence type="ECO:0000313" key="1">
    <source>
        <dbReference type="EMBL" id="KAK9818399.1"/>
    </source>
</evidence>
<proteinExistence type="predicted"/>
<name>A0AAW1QCJ7_9CHLO</name>
<comment type="caution">
    <text evidence="1">The sequence shown here is derived from an EMBL/GenBank/DDBJ whole genome shotgun (WGS) entry which is preliminary data.</text>
</comment>
<gene>
    <name evidence="1" type="ORF">WJX72_012080</name>
</gene>
<dbReference type="Proteomes" id="UP001489004">
    <property type="component" value="Unassembled WGS sequence"/>
</dbReference>
<dbReference type="EMBL" id="JALJOR010000004">
    <property type="protein sequence ID" value="KAK9818399.1"/>
    <property type="molecule type" value="Genomic_DNA"/>
</dbReference>
<dbReference type="AlphaFoldDB" id="A0AAW1QCJ7"/>
<organism evidence="1 2">
    <name type="scientific">[Myrmecia] bisecta</name>
    <dbReference type="NCBI Taxonomy" id="41462"/>
    <lineage>
        <taxon>Eukaryota</taxon>
        <taxon>Viridiplantae</taxon>
        <taxon>Chlorophyta</taxon>
        <taxon>core chlorophytes</taxon>
        <taxon>Trebouxiophyceae</taxon>
        <taxon>Trebouxiales</taxon>
        <taxon>Trebouxiaceae</taxon>
        <taxon>Myrmecia</taxon>
    </lineage>
</organism>
<sequence length="139" mass="15792">MPTSQAPADEDALHEVFYRGKVVSQLPASVVASAQIQQDDQGRYSIDINPDLHWLFFGYAYTPTLYAGLLSETYMLRGLVELAEQLKDDNLRRQAYFELLERPFPEPAKPVTMNQAPTQAATRHWRGGHPETPRWTNAC</sequence>
<accession>A0AAW1QCJ7</accession>
<reference evidence="1 2" key="1">
    <citation type="journal article" date="2024" name="Nat. Commun.">
        <title>Phylogenomics reveals the evolutionary origins of lichenization in chlorophyte algae.</title>
        <authorList>
            <person name="Puginier C."/>
            <person name="Libourel C."/>
            <person name="Otte J."/>
            <person name="Skaloud P."/>
            <person name="Haon M."/>
            <person name="Grisel S."/>
            <person name="Petersen M."/>
            <person name="Berrin J.G."/>
            <person name="Delaux P.M."/>
            <person name="Dal Grande F."/>
            <person name="Keller J."/>
        </authorList>
    </citation>
    <scope>NUCLEOTIDE SEQUENCE [LARGE SCALE GENOMIC DNA]</scope>
    <source>
        <strain evidence="1 2">SAG 2043</strain>
    </source>
</reference>